<dbReference type="PANTHER" id="PTHR41878">
    <property type="entry name" value="LEXA REPRESSOR-RELATED"/>
    <property type="match status" value="1"/>
</dbReference>
<dbReference type="PANTHER" id="PTHR41878:SF1">
    <property type="entry name" value="TNPR PROTEIN"/>
    <property type="match status" value="1"/>
</dbReference>
<evidence type="ECO:0000313" key="2">
    <source>
        <dbReference type="EMBL" id="CQR72728.1"/>
    </source>
</evidence>
<dbReference type="InterPro" id="IPR012912">
    <property type="entry name" value="Plasmid_pRiA4b_Orf3-like"/>
</dbReference>
<gene>
    <name evidence="2" type="ORF">SpAn4DRAFT_3188</name>
</gene>
<keyword evidence="3" id="KW-1185">Reference proteome</keyword>
<evidence type="ECO:0000313" key="3">
    <source>
        <dbReference type="Proteomes" id="UP000049855"/>
    </source>
</evidence>
<name>A0A0U1KZ89_9FIRM</name>
<dbReference type="Gene3D" id="3.10.290.30">
    <property type="entry name" value="MM3350-like"/>
    <property type="match status" value="1"/>
</dbReference>
<sequence length="130" mass="15480">MIDNLFVVKVLLRRGVWRRIQLSSRHTLHDLHKAILEAYDFFDDHLYAFFMNGQPWRGEAYWSPNNDEGPYADKIKLGNLNLEIKQKFLYLYDFGDEWTFSIQVEKILETDDPVLKPIILETRGEAPEQY</sequence>
<dbReference type="InterPro" id="IPR024047">
    <property type="entry name" value="MM3350-like_sf"/>
</dbReference>
<protein>
    <recommendedName>
        <fullName evidence="1">Plasmid pRiA4b Orf3-like domain-containing protein</fullName>
    </recommendedName>
</protein>
<dbReference type="EMBL" id="CTRP01000011">
    <property type="protein sequence ID" value="CQR72728.1"/>
    <property type="molecule type" value="Genomic_DNA"/>
</dbReference>
<evidence type="ECO:0000259" key="1">
    <source>
        <dbReference type="Pfam" id="PF07929"/>
    </source>
</evidence>
<reference evidence="3" key="1">
    <citation type="submission" date="2015-03" db="EMBL/GenBank/DDBJ databases">
        <authorList>
            <person name="Nijsse Bart"/>
        </authorList>
    </citation>
    <scope>NUCLEOTIDE SEQUENCE [LARGE SCALE GENOMIC DNA]</scope>
</reference>
<accession>A0A0U1KZ89</accession>
<dbReference type="Proteomes" id="UP000049855">
    <property type="component" value="Unassembled WGS sequence"/>
</dbReference>
<proteinExistence type="predicted"/>
<dbReference type="SUPFAM" id="SSF159941">
    <property type="entry name" value="MM3350-like"/>
    <property type="match status" value="1"/>
</dbReference>
<dbReference type="Pfam" id="PF07929">
    <property type="entry name" value="PRiA4_ORF3"/>
    <property type="match status" value="1"/>
</dbReference>
<dbReference type="RefSeq" id="WP_021168419.1">
    <property type="nucleotide sequence ID" value="NZ_CTRP01000011.1"/>
</dbReference>
<organism evidence="2 3">
    <name type="scientific">Sporomusa ovata</name>
    <dbReference type="NCBI Taxonomy" id="2378"/>
    <lineage>
        <taxon>Bacteria</taxon>
        <taxon>Bacillati</taxon>
        <taxon>Bacillota</taxon>
        <taxon>Negativicutes</taxon>
        <taxon>Selenomonadales</taxon>
        <taxon>Sporomusaceae</taxon>
        <taxon>Sporomusa</taxon>
    </lineage>
</organism>
<dbReference type="AlphaFoldDB" id="A0A0U1KZ89"/>
<feature type="domain" description="Plasmid pRiA4b Orf3-like" evidence="1">
    <location>
        <begin position="13"/>
        <end position="128"/>
    </location>
</feature>